<evidence type="ECO:0000313" key="1">
    <source>
        <dbReference type="EMBL" id="TDG42667.1"/>
    </source>
</evidence>
<dbReference type="EMBL" id="LSRL02000209">
    <property type="protein sequence ID" value="TDG42667.1"/>
    <property type="molecule type" value="Genomic_DNA"/>
</dbReference>
<name>A0A484B1D8_DRONA</name>
<accession>A0A484B1D8</accession>
<gene>
    <name evidence="1" type="ORF">AWZ03_010912</name>
</gene>
<reference evidence="1 2" key="1">
    <citation type="journal article" date="2019" name="J. Hered.">
        <title>An Improved Genome Assembly for Drosophila navojoa, the Basal Species in the mojavensis Cluster.</title>
        <authorList>
            <person name="Vanderlinde T."/>
            <person name="Dupim E.G."/>
            <person name="Nazario-Yepiz N.O."/>
            <person name="Carvalho A.B."/>
        </authorList>
    </citation>
    <scope>NUCLEOTIDE SEQUENCE [LARGE SCALE GENOMIC DNA]</scope>
    <source>
        <strain evidence="1">Navoj_Jal97</strain>
        <tissue evidence="1">Whole organism</tissue>
    </source>
</reference>
<dbReference type="AlphaFoldDB" id="A0A484B1D8"/>
<dbReference type="Proteomes" id="UP000295192">
    <property type="component" value="Unassembled WGS sequence"/>
</dbReference>
<evidence type="ECO:0000313" key="2">
    <source>
        <dbReference type="Proteomes" id="UP000295192"/>
    </source>
</evidence>
<sequence>MHSGDSLGKILYCDVDLMGPLGANVVVDGRDAVQSTVLTAEERGDVEIDSIVRQAHEEYEEFACRHGIAEMPRRLVTTTWPSDEPAKHDLDDLQQLMPNNDLKNLAYLPL</sequence>
<keyword evidence="2" id="KW-1185">Reference proteome</keyword>
<protein>
    <submittedName>
        <fullName evidence="1">Uncharacterized protein</fullName>
    </submittedName>
</protein>
<proteinExistence type="predicted"/>
<comment type="caution">
    <text evidence="1">The sequence shown here is derived from an EMBL/GenBank/DDBJ whole genome shotgun (WGS) entry which is preliminary data.</text>
</comment>
<dbReference type="OMA" id="EEHEVFI"/>
<organism evidence="1 2">
    <name type="scientific">Drosophila navojoa</name>
    <name type="common">Fruit fly</name>
    <dbReference type="NCBI Taxonomy" id="7232"/>
    <lineage>
        <taxon>Eukaryota</taxon>
        <taxon>Metazoa</taxon>
        <taxon>Ecdysozoa</taxon>
        <taxon>Arthropoda</taxon>
        <taxon>Hexapoda</taxon>
        <taxon>Insecta</taxon>
        <taxon>Pterygota</taxon>
        <taxon>Neoptera</taxon>
        <taxon>Endopterygota</taxon>
        <taxon>Diptera</taxon>
        <taxon>Brachycera</taxon>
        <taxon>Muscomorpha</taxon>
        <taxon>Ephydroidea</taxon>
        <taxon>Drosophilidae</taxon>
        <taxon>Drosophila</taxon>
    </lineage>
</organism>